<dbReference type="AlphaFoldDB" id="A0A1J5UIL6"/>
<protein>
    <submittedName>
        <fullName evidence="2">Uncharacterized protein</fullName>
    </submittedName>
</protein>
<dbReference type="RefSeq" id="WP_071563183.1">
    <property type="nucleotide sequence ID" value="NZ_CAESAR020000076.1"/>
</dbReference>
<evidence type="ECO:0000313" key="2">
    <source>
        <dbReference type="EMBL" id="OIR25749.1"/>
    </source>
</evidence>
<reference evidence="3" key="1">
    <citation type="submission" date="2016-09" db="EMBL/GenBank/DDBJ databases">
        <title>Genome Sequence of Bathymodiolus thermophilus sulfur-oxidizing gill endosymbiont.</title>
        <authorList>
            <person name="Ponnudurai R."/>
            <person name="Kleiner M."/>
            <person name="Sayavedra L."/>
            <person name="Thuermer A."/>
            <person name="Felbeck H."/>
            <person name="Schlueter R."/>
            <person name="Schweder T."/>
            <person name="Markert S."/>
        </authorList>
    </citation>
    <scope>NUCLEOTIDE SEQUENCE [LARGE SCALE GENOMIC DNA]</scope>
    <source>
        <strain evidence="3">BAT/CrabSpa'14</strain>
    </source>
</reference>
<organism evidence="2 3">
    <name type="scientific">Bathymodiolus thermophilus thioautotrophic gill symbiont</name>
    <dbReference type="NCBI Taxonomy" id="2360"/>
    <lineage>
        <taxon>Bacteria</taxon>
        <taxon>Pseudomonadati</taxon>
        <taxon>Pseudomonadota</taxon>
        <taxon>Gammaproteobacteria</taxon>
        <taxon>sulfur-oxidizing symbionts</taxon>
    </lineage>
</organism>
<proteinExistence type="predicted"/>
<keyword evidence="1" id="KW-0812">Transmembrane</keyword>
<dbReference type="OrthoDB" id="9936219at2"/>
<keyword evidence="1" id="KW-0472">Membrane</keyword>
<accession>A0A1J5UIL6</accession>
<feature type="transmembrane region" description="Helical" evidence="1">
    <location>
        <begin position="145"/>
        <end position="168"/>
    </location>
</feature>
<evidence type="ECO:0000313" key="3">
    <source>
        <dbReference type="Proteomes" id="UP000182798"/>
    </source>
</evidence>
<gene>
    <name evidence="2" type="ORF">BGC33_15355</name>
</gene>
<keyword evidence="1" id="KW-1133">Transmembrane helix</keyword>
<comment type="caution">
    <text evidence="2">The sequence shown here is derived from an EMBL/GenBank/DDBJ whole genome shotgun (WGS) entry which is preliminary data.</text>
</comment>
<evidence type="ECO:0000256" key="1">
    <source>
        <dbReference type="SAM" id="Phobius"/>
    </source>
</evidence>
<name>A0A1J5UIL6_9GAMM</name>
<sequence>MFKPNTQFNNDKHNYYVALDHVIASDNASEVDDIHFISEQKTIGNLEISFINDYKITEQANPIGFWQTILNNYKFNYSSNFKYKFTIDTELYLISFDTSKGITLHADANLVRLDEFNDIEVNPNNFNIFKVIKTKRQAKQENSLFWRNTILQHVVFYVLFLSGIFAYYQYKANTFSEINKSLFPLKVTAMNLNKEINNIKGSVIVLEATIQQAHIENLLYIVESVNIKNSTIDLTQSSAVITVSLSDLDMVKHLAKTNNIALTINRNFIDDTADVSWKVKDDL</sequence>
<dbReference type="EMBL" id="MIQH01000001">
    <property type="protein sequence ID" value="OIR25749.1"/>
    <property type="molecule type" value="Genomic_DNA"/>
</dbReference>
<dbReference type="Proteomes" id="UP000182798">
    <property type="component" value="Unassembled WGS sequence"/>
</dbReference>